<dbReference type="AlphaFoldDB" id="A0A1L7NMA2"/>
<protein>
    <submittedName>
        <fullName evidence="2">U1 SNP1-associating protein 1</fullName>
    </submittedName>
</protein>
<reference evidence="2 3" key="1">
    <citation type="submission" date="2015-11" db="EMBL/GenBank/DDBJ databases">
        <title>Complete genome sequencing of a biphenyl-degrading bacterium, Pseudomonas putida KF715 (=NBRC110667).</title>
        <authorList>
            <person name="Suenaga H."/>
            <person name="Fujihara N."/>
            <person name="Watanabe T."/>
            <person name="Hirose J."/>
            <person name="Kimura N."/>
            <person name="Yamazoe A."/>
            <person name="Hosoyama A."/>
            <person name="Shimodaira J."/>
            <person name="Furukawa K."/>
        </authorList>
    </citation>
    <scope>NUCLEOTIDE SEQUENCE [LARGE SCALE GENOMIC DNA]</scope>
    <source>
        <strain evidence="2 3">KF715</strain>
        <plasmid evidence="3">Plasmid pkf715a dna</plasmid>
    </source>
</reference>
<sequence>MRETLALLLATLVGFLGVVVSIAIWDSSTAFWLRLPTWAPILPLACYTGASIWVISRVVFGVHRIVAGSQGTRT</sequence>
<name>A0A1L7NMA2_PSEPU</name>
<dbReference type="EMBL" id="AP015030">
    <property type="protein sequence ID" value="BAW26619.1"/>
    <property type="molecule type" value="Genomic_DNA"/>
</dbReference>
<evidence type="ECO:0000313" key="2">
    <source>
        <dbReference type="EMBL" id="BAW26619.1"/>
    </source>
</evidence>
<evidence type="ECO:0000313" key="3">
    <source>
        <dbReference type="Proteomes" id="UP000218731"/>
    </source>
</evidence>
<geneLocation type="plasmid" evidence="3">
    <name>pkf715a dna</name>
</geneLocation>
<keyword evidence="1" id="KW-0472">Membrane</keyword>
<feature type="transmembrane region" description="Helical" evidence="1">
    <location>
        <begin position="37"/>
        <end position="55"/>
    </location>
</feature>
<keyword evidence="1" id="KW-1133">Transmembrane helix</keyword>
<accession>A0A1L7NMA2</accession>
<organism evidence="2 3">
    <name type="scientific">Pseudomonas putida</name>
    <name type="common">Arthrobacter siderocapsulatus</name>
    <dbReference type="NCBI Taxonomy" id="303"/>
    <lineage>
        <taxon>Bacteria</taxon>
        <taxon>Pseudomonadati</taxon>
        <taxon>Pseudomonadota</taxon>
        <taxon>Gammaproteobacteria</taxon>
        <taxon>Pseudomonadales</taxon>
        <taxon>Pseudomonadaceae</taxon>
        <taxon>Pseudomonas</taxon>
    </lineage>
</organism>
<gene>
    <name evidence="2" type="ORF">KF715C_pA1140</name>
</gene>
<keyword evidence="1" id="KW-0812">Transmembrane</keyword>
<dbReference type="Proteomes" id="UP000218731">
    <property type="component" value="Plasmid pKF715A"/>
</dbReference>
<proteinExistence type="predicted"/>
<evidence type="ECO:0000256" key="1">
    <source>
        <dbReference type="SAM" id="Phobius"/>
    </source>
</evidence>
<keyword evidence="2" id="KW-0614">Plasmid</keyword>